<feature type="compositionally biased region" description="Gly residues" evidence="1">
    <location>
        <begin position="41"/>
        <end position="51"/>
    </location>
</feature>
<keyword evidence="3" id="KW-1185">Reference proteome</keyword>
<name>A0A0B5EXK1_STRA4</name>
<gene>
    <name evidence="2" type="ORF">SLNWT_3579</name>
</gene>
<dbReference type="AlphaFoldDB" id="A0A0B5EXK1"/>
<reference evidence="2 3" key="1">
    <citation type="submission" date="2015-01" db="EMBL/GenBank/DDBJ databases">
        <title>Enhanced salinomycin production by adjusting the supply of polyketide extender units in Streptomyce albus DSM 41398.</title>
        <authorList>
            <person name="Lu C."/>
        </authorList>
    </citation>
    <scope>NUCLEOTIDE SEQUENCE [LARGE SCALE GENOMIC DNA]</scope>
    <source>
        <strain evidence="3">ATCC 21838 / DSM 41398 / FERM P-419 / JCM 4703 / NBRC 107858</strain>
    </source>
</reference>
<proteinExistence type="predicted"/>
<dbReference type="KEGG" id="sals:SLNWT_3579"/>
<evidence type="ECO:0000313" key="3">
    <source>
        <dbReference type="Proteomes" id="UP000031523"/>
    </source>
</evidence>
<evidence type="ECO:0000256" key="1">
    <source>
        <dbReference type="SAM" id="MobiDB-lite"/>
    </source>
</evidence>
<dbReference type="EMBL" id="CP010519">
    <property type="protein sequence ID" value="AJE83955.1"/>
    <property type="molecule type" value="Genomic_DNA"/>
</dbReference>
<feature type="compositionally biased region" description="Low complexity" evidence="1">
    <location>
        <begin position="1"/>
        <end position="11"/>
    </location>
</feature>
<feature type="compositionally biased region" description="Basic and acidic residues" evidence="1">
    <location>
        <begin position="19"/>
        <end position="28"/>
    </location>
</feature>
<organism evidence="2 3">
    <name type="scientific">Streptomyces albus (strain ATCC 21838 / DSM 41398 / FERM P-419 / JCM 4703 / NBRC 107858)</name>
    <dbReference type="NCBI Taxonomy" id="1081613"/>
    <lineage>
        <taxon>Bacteria</taxon>
        <taxon>Bacillati</taxon>
        <taxon>Actinomycetota</taxon>
        <taxon>Actinomycetes</taxon>
        <taxon>Kitasatosporales</taxon>
        <taxon>Streptomycetaceae</taxon>
        <taxon>Streptomyces</taxon>
    </lineage>
</organism>
<sequence length="51" mass="5313">MAVPEAGQAARQRYRRAVRKDGGTHDGRAGAGRQQSAYAGRGEGGGAPWES</sequence>
<evidence type="ECO:0000313" key="2">
    <source>
        <dbReference type="EMBL" id="AJE83955.1"/>
    </source>
</evidence>
<protein>
    <submittedName>
        <fullName evidence="2">Uncharacterized protein</fullName>
    </submittedName>
</protein>
<feature type="region of interest" description="Disordered" evidence="1">
    <location>
        <begin position="1"/>
        <end position="51"/>
    </location>
</feature>
<dbReference type="Proteomes" id="UP000031523">
    <property type="component" value="Chromosome"/>
</dbReference>
<accession>A0A0B5EXK1</accession>